<dbReference type="InterPro" id="IPR038717">
    <property type="entry name" value="Tc1-like_DDE_dom"/>
</dbReference>
<organism evidence="2 3">
    <name type="scientific">Araneus ventricosus</name>
    <name type="common">Orbweaver spider</name>
    <name type="synonym">Epeira ventricosa</name>
    <dbReference type="NCBI Taxonomy" id="182803"/>
    <lineage>
        <taxon>Eukaryota</taxon>
        <taxon>Metazoa</taxon>
        <taxon>Ecdysozoa</taxon>
        <taxon>Arthropoda</taxon>
        <taxon>Chelicerata</taxon>
        <taxon>Arachnida</taxon>
        <taxon>Araneae</taxon>
        <taxon>Araneomorphae</taxon>
        <taxon>Entelegynae</taxon>
        <taxon>Araneoidea</taxon>
        <taxon>Araneidae</taxon>
        <taxon>Araneus</taxon>
    </lineage>
</organism>
<sequence>MGSQSRRPTRVPLLTARHKALLLSWARQHYHWTVDDWKHVAWSDESRFQLYRTDARVRLDNATPHASKVATKWLQEHSSDFRHFLWPPKSPEMNIIEDVRDALLHAVENRSPPPRTPIDLWTVLKDEWCELPPRYLPTLIEYMPHRVAALLCVRGGPTRY</sequence>
<feature type="domain" description="Tc1-like transposase DDE" evidence="1">
    <location>
        <begin position="56"/>
        <end position="110"/>
    </location>
</feature>
<protein>
    <recommendedName>
        <fullName evidence="1">Tc1-like transposase DDE domain-containing protein</fullName>
    </recommendedName>
</protein>
<dbReference type="EMBL" id="BGPR01000113">
    <property type="protein sequence ID" value="GBL95604.1"/>
    <property type="molecule type" value="Genomic_DNA"/>
</dbReference>
<proteinExistence type="predicted"/>
<dbReference type="GO" id="GO:0003676">
    <property type="term" value="F:nucleic acid binding"/>
    <property type="evidence" value="ECO:0007669"/>
    <property type="project" value="InterPro"/>
</dbReference>
<dbReference type="Proteomes" id="UP000499080">
    <property type="component" value="Unassembled WGS sequence"/>
</dbReference>
<reference evidence="2 3" key="1">
    <citation type="journal article" date="2019" name="Sci. Rep.">
        <title>Orb-weaving spider Araneus ventricosus genome elucidates the spidroin gene catalogue.</title>
        <authorList>
            <person name="Kono N."/>
            <person name="Nakamura H."/>
            <person name="Ohtoshi R."/>
            <person name="Moran D.A.P."/>
            <person name="Shinohara A."/>
            <person name="Yoshida Y."/>
            <person name="Fujiwara M."/>
            <person name="Mori M."/>
            <person name="Tomita M."/>
            <person name="Arakawa K."/>
        </authorList>
    </citation>
    <scope>NUCLEOTIDE SEQUENCE [LARGE SCALE GENOMIC DNA]</scope>
</reference>
<evidence type="ECO:0000313" key="2">
    <source>
        <dbReference type="EMBL" id="GBL95604.1"/>
    </source>
</evidence>
<evidence type="ECO:0000259" key="1">
    <source>
        <dbReference type="Pfam" id="PF13358"/>
    </source>
</evidence>
<dbReference type="InterPro" id="IPR036397">
    <property type="entry name" value="RNaseH_sf"/>
</dbReference>
<name>A0A4Y2BWU5_ARAVE</name>
<dbReference type="AlphaFoldDB" id="A0A4Y2BWU5"/>
<keyword evidence="3" id="KW-1185">Reference proteome</keyword>
<gene>
    <name evidence="2" type="ORF">AVEN_24814_1</name>
</gene>
<comment type="caution">
    <text evidence="2">The sequence shown here is derived from an EMBL/GenBank/DDBJ whole genome shotgun (WGS) entry which is preliminary data.</text>
</comment>
<dbReference type="Gene3D" id="3.30.420.10">
    <property type="entry name" value="Ribonuclease H-like superfamily/Ribonuclease H"/>
    <property type="match status" value="2"/>
</dbReference>
<dbReference type="OrthoDB" id="6467801at2759"/>
<dbReference type="Pfam" id="PF13358">
    <property type="entry name" value="DDE_3"/>
    <property type="match status" value="1"/>
</dbReference>
<accession>A0A4Y2BWU5</accession>
<evidence type="ECO:0000313" key="3">
    <source>
        <dbReference type="Proteomes" id="UP000499080"/>
    </source>
</evidence>